<protein>
    <recommendedName>
        <fullName evidence="1">VWFA domain-containing protein</fullName>
    </recommendedName>
</protein>
<dbReference type="InterPro" id="IPR002035">
    <property type="entry name" value="VWF_A"/>
</dbReference>
<dbReference type="AlphaFoldDB" id="A0A9D4F5M4"/>
<evidence type="ECO:0000313" key="3">
    <source>
        <dbReference type="Proteomes" id="UP000828390"/>
    </source>
</evidence>
<reference evidence="2" key="1">
    <citation type="journal article" date="2019" name="bioRxiv">
        <title>The Genome of the Zebra Mussel, Dreissena polymorpha: A Resource for Invasive Species Research.</title>
        <authorList>
            <person name="McCartney M.A."/>
            <person name="Auch B."/>
            <person name="Kono T."/>
            <person name="Mallez S."/>
            <person name="Zhang Y."/>
            <person name="Obille A."/>
            <person name="Becker A."/>
            <person name="Abrahante J.E."/>
            <person name="Garbe J."/>
            <person name="Badalamenti J.P."/>
            <person name="Herman A."/>
            <person name="Mangelson H."/>
            <person name="Liachko I."/>
            <person name="Sullivan S."/>
            <person name="Sone E.D."/>
            <person name="Koren S."/>
            <person name="Silverstein K.A.T."/>
            <person name="Beckman K.B."/>
            <person name="Gohl D.M."/>
        </authorList>
    </citation>
    <scope>NUCLEOTIDE SEQUENCE</scope>
    <source>
        <strain evidence="2">Duluth1</strain>
        <tissue evidence="2">Whole animal</tissue>
    </source>
</reference>
<dbReference type="Proteomes" id="UP000828390">
    <property type="component" value="Unassembled WGS sequence"/>
</dbReference>
<gene>
    <name evidence="2" type="ORF">DPMN_144883</name>
</gene>
<reference evidence="2" key="2">
    <citation type="submission" date="2020-11" db="EMBL/GenBank/DDBJ databases">
        <authorList>
            <person name="McCartney M.A."/>
            <person name="Auch B."/>
            <person name="Kono T."/>
            <person name="Mallez S."/>
            <person name="Becker A."/>
            <person name="Gohl D.M."/>
            <person name="Silverstein K.A.T."/>
            <person name="Koren S."/>
            <person name="Bechman K.B."/>
            <person name="Herman A."/>
            <person name="Abrahante J.E."/>
            <person name="Garbe J."/>
        </authorList>
    </citation>
    <scope>NUCLEOTIDE SEQUENCE</scope>
    <source>
        <strain evidence="2">Duluth1</strain>
        <tissue evidence="2">Whole animal</tissue>
    </source>
</reference>
<organism evidence="2 3">
    <name type="scientific">Dreissena polymorpha</name>
    <name type="common">Zebra mussel</name>
    <name type="synonym">Mytilus polymorpha</name>
    <dbReference type="NCBI Taxonomy" id="45954"/>
    <lineage>
        <taxon>Eukaryota</taxon>
        <taxon>Metazoa</taxon>
        <taxon>Spiralia</taxon>
        <taxon>Lophotrochozoa</taxon>
        <taxon>Mollusca</taxon>
        <taxon>Bivalvia</taxon>
        <taxon>Autobranchia</taxon>
        <taxon>Heteroconchia</taxon>
        <taxon>Euheterodonta</taxon>
        <taxon>Imparidentia</taxon>
        <taxon>Neoheterodontei</taxon>
        <taxon>Myida</taxon>
        <taxon>Dreissenoidea</taxon>
        <taxon>Dreissenidae</taxon>
        <taxon>Dreissena</taxon>
    </lineage>
</organism>
<comment type="caution">
    <text evidence="2">The sequence shown here is derived from an EMBL/GenBank/DDBJ whole genome shotgun (WGS) entry which is preliminary data.</text>
</comment>
<sequence length="579" mass="65303">MLSKPIHGASWPRFLAFYRELVSRVRARHGSMQHSCRISLTEVERFMNLKQNYERLFRELCPGGRLLKDDFMGFFNRCDLWPTQGDINRSFDKIFRGSRNTAEVVFVLDCSNNSDVVDFRDQIKFVRAVVDTLDIAPDRTRVGVVPYNEDVYNAFGINQYSNKEEVLEAISRIKLCPGLTRTDLALRLMQDMFKDSRPGVQKMAIVVIDAPSAAREKTRAEVLRAHDMGVEIFAIGIGPEVDEEELAHMASTPEHVFLVHDTRSLVLVRRHLEHRFRLDSQSTPYVASNKSHVCRPLSQSETLEIVWTAYPPEACDLQDKARSRWIRPVVGGKEAYALLDDDIIRQTGIRPCLQLVIQSRLRRDGFIILPSDVREGVQRVTNEAQALDLIDKGGNQSRNKLSINISGNEQADRGAKEGLLRGAVDAGEPLAPTEIYSLTKKFVMGEWNLRTDNLSSRRHNITRLAKTLRPPDRYSASIVLDRAITRLRMGTTLLPGGAGKYVLGIDPACPRCQEPHTAPHMLLHCPNHKAQRDHLDAALRSHGLVFNLSNVLDPKGAARGPVFSALAKYLLDCQITDKI</sequence>
<dbReference type="InterPro" id="IPR050525">
    <property type="entry name" value="ECM_Assembly_Org"/>
</dbReference>
<proteinExistence type="predicted"/>
<feature type="domain" description="VWFA" evidence="1">
    <location>
        <begin position="103"/>
        <end position="272"/>
    </location>
</feature>
<accession>A0A9D4F5M4</accession>
<dbReference type="SUPFAM" id="SSF53300">
    <property type="entry name" value="vWA-like"/>
    <property type="match status" value="1"/>
</dbReference>
<dbReference type="SMART" id="SM00327">
    <property type="entry name" value="VWA"/>
    <property type="match status" value="1"/>
</dbReference>
<dbReference type="PROSITE" id="PS50234">
    <property type="entry name" value="VWFA"/>
    <property type="match status" value="1"/>
</dbReference>
<dbReference type="Gene3D" id="3.40.50.410">
    <property type="entry name" value="von Willebrand factor, type A domain"/>
    <property type="match status" value="1"/>
</dbReference>
<keyword evidence="3" id="KW-1185">Reference proteome</keyword>
<name>A0A9D4F5M4_DREPO</name>
<dbReference type="PANTHER" id="PTHR24020">
    <property type="entry name" value="COLLAGEN ALPHA"/>
    <property type="match status" value="1"/>
</dbReference>
<dbReference type="EMBL" id="JAIWYP010000007">
    <property type="protein sequence ID" value="KAH3791398.1"/>
    <property type="molecule type" value="Genomic_DNA"/>
</dbReference>
<dbReference type="PANTHER" id="PTHR24020:SF20">
    <property type="entry name" value="PH DOMAIN-CONTAINING PROTEIN"/>
    <property type="match status" value="1"/>
</dbReference>
<evidence type="ECO:0000313" key="2">
    <source>
        <dbReference type="EMBL" id="KAH3791398.1"/>
    </source>
</evidence>
<dbReference type="InterPro" id="IPR036465">
    <property type="entry name" value="vWFA_dom_sf"/>
</dbReference>
<evidence type="ECO:0000259" key="1">
    <source>
        <dbReference type="PROSITE" id="PS50234"/>
    </source>
</evidence>
<dbReference type="Pfam" id="PF00092">
    <property type="entry name" value="VWA"/>
    <property type="match status" value="1"/>
</dbReference>